<comment type="caution">
    <text evidence="5">The sequence shown here is derived from an EMBL/GenBank/DDBJ whole genome shotgun (WGS) entry which is preliminary data.</text>
</comment>
<sequence>MTPQSRTPDQTIGPFFGYGLSLPGAEHLIAPGHRRAIRLCGTVFDGAGDPVPDCLLEIWQPDEEGRPARPAALIPRDDHSLQGWTRDPHDFAGWGRTATGHTGRYSFTTVEPGPARSGAAPFISVAVFARGLLAGLFTRVYPPEAATALAADPLLASLPADRRDTLIAQRDDDGSLRWDIRLQGDGETVFLDFDGAGGAR</sequence>
<dbReference type="RefSeq" id="WP_220656659.1">
    <property type="nucleotide sequence ID" value="NZ_BAAAII010000002.1"/>
</dbReference>
<evidence type="ECO:0000256" key="2">
    <source>
        <dbReference type="ARBA" id="ARBA00022964"/>
    </source>
</evidence>
<dbReference type="InterPro" id="IPR050770">
    <property type="entry name" value="Intradiol_RC_Dioxygenase"/>
</dbReference>
<evidence type="ECO:0000256" key="3">
    <source>
        <dbReference type="ARBA" id="ARBA00023002"/>
    </source>
</evidence>
<dbReference type="Pfam" id="PF00775">
    <property type="entry name" value="Dioxygenase_C"/>
    <property type="match status" value="1"/>
</dbReference>
<dbReference type="PANTHER" id="PTHR33711">
    <property type="entry name" value="DIOXYGENASE, PUTATIVE (AFU_ORTHOLOGUE AFUA_2G02910)-RELATED"/>
    <property type="match status" value="1"/>
</dbReference>
<evidence type="ECO:0000313" key="5">
    <source>
        <dbReference type="EMBL" id="MDP0396825.1"/>
    </source>
</evidence>
<dbReference type="NCBIfam" id="TIGR02423">
    <property type="entry name" value="protocat_alph"/>
    <property type="match status" value="1"/>
</dbReference>
<keyword evidence="2" id="KW-0223">Dioxygenase</keyword>
<evidence type="ECO:0000259" key="4">
    <source>
        <dbReference type="Pfam" id="PF00775"/>
    </source>
</evidence>
<evidence type="ECO:0000256" key="1">
    <source>
        <dbReference type="ARBA" id="ARBA00007825"/>
    </source>
</evidence>
<comment type="similarity">
    <text evidence="1">Belongs to the intradiol ring-cleavage dioxygenase family.</text>
</comment>
<organism evidence="5 6">
    <name type="scientific">Tsukamurella strandjordii</name>
    <dbReference type="NCBI Taxonomy" id="147577"/>
    <lineage>
        <taxon>Bacteria</taxon>
        <taxon>Bacillati</taxon>
        <taxon>Actinomycetota</taxon>
        <taxon>Actinomycetes</taxon>
        <taxon>Mycobacteriales</taxon>
        <taxon>Tsukamurellaceae</taxon>
        <taxon>Tsukamurella</taxon>
    </lineage>
</organism>
<keyword evidence="3 5" id="KW-0560">Oxidoreductase</keyword>
<keyword evidence="6" id="KW-1185">Reference proteome</keyword>
<dbReference type="InterPro" id="IPR000627">
    <property type="entry name" value="Intradiol_dOase_C"/>
</dbReference>
<dbReference type="InterPro" id="IPR015889">
    <property type="entry name" value="Intradiol_dOase_core"/>
</dbReference>
<dbReference type="InterPro" id="IPR012786">
    <property type="entry name" value="Protocat_dOase_a"/>
</dbReference>
<name>A0AA90NE95_9ACTN</name>
<dbReference type="PANTHER" id="PTHR33711:SF9">
    <property type="entry name" value="PROTOCATECHUATE 3,4-DIOXYGENASE ALPHA CHAIN"/>
    <property type="match status" value="1"/>
</dbReference>
<reference evidence="5" key="1">
    <citation type="submission" date="2023-08" db="EMBL/GenBank/DDBJ databases">
        <title>The draft genome of Tsukamurella strandjordii strain 050030.</title>
        <authorList>
            <person name="Zhao F."/>
            <person name="Feng Y."/>
            <person name="Zong Z."/>
        </authorList>
    </citation>
    <scope>NUCLEOTIDE SEQUENCE</scope>
    <source>
        <strain evidence="5">050030</strain>
    </source>
</reference>
<dbReference type="GO" id="GO:0008199">
    <property type="term" value="F:ferric iron binding"/>
    <property type="evidence" value="ECO:0007669"/>
    <property type="project" value="InterPro"/>
</dbReference>
<dbReference type="Gene3D" id="2.60.130.10">
    <property type="entry name" value="Aromatic compound dioxygenase"/>
    <property type="match status" value="1"/>
</dbReference>
<dbReference type="EC" id="1.13.11.3" evidence="5"/>
<feature type="domain" description="Intradiol ring-cleavage dioxygenases" evidence="4">
    <location>
        <begin position="37"/>
        <end position="115"/>
    </location>
</feature>
<proteinExistence type="inferred from homology"/>
<accession>A0AA90NE95</accession>
<dbReference type="EMBL" id="JAUTIX010000001">
    <property type="protein sequence ID" value="MDP0396825.1"/>
    <property type="molecule type" value="Genomic_DNA"/>
</dbReference>
<dbReference type="AlphaFoldDB" id="A0AA90NE95"/>
<dbReference type="GO" id="GO:0018578">
    <property type="term" value="F:protocatechuate 3,4-dioxygenase activity"/>
    <property type="evidence" value="ECO:0007669"/>
    <property type="project" value="UniProtKB-EC"/>
</dbReference>
<evidence type="ECO:0000313" key="6">
    <source>
        <dbReference type="Proteomes" id="UP001178281"/>
    </source>
</evidence>
<protein>
    <submittedName>
        <fullName evidence="5">Protocatechuate 3,4-dioxygenase subunit alpha</fullName>
        <ecNumber evidence="5">1.13.11.3</ecNumber>
    </submittedName>
</protein>
<gene>
    <name evidence="5" type="primary">pcaG</name>
    <name evidence="5" type="ORF">Q7X28_02685</name>
</gene>
<dbReference type="Proteomes" id="UP001178281">
    <property type="component" value="Unassembled WGS sequence"/>
</dbReference>
<dbReference type="SUPFAM" id="SSF49482">
    <property type="entry name" value="Aromatic compound dioxygenase"/>
    <property type="match status" value="1"/>
</dbReference>